<proteinExistence type="predicted"/>
<keyword evidence="2" id="KW-1185">Reference proteome</keyword>
<evidence type="ECO:0000313" key="1">
    <source>
        <dbReference type="EMBL" id="GJE93021.1"/>
    </source>
</evidence>
<accession>A0A9P3GDQ0</accession>
<name>A0A9P3GDQ0_9APHY</name>
<dbReference type="OrthoDB" id="3188871at2759"/>
<evidence type="ECO:0000313" key="2">
    <source>
        <dbReference type="Proteomes" id="UP000703269"/>
    </source>
</evidence>
<dbReference type="Proteomes" id="UP000703269">
    <property type="component" value="Unassembled WGS sequence"/>
</dbReference>
<organism evidence="1 2">
    <name type="scientific">Phanerochaete sordida</name>
    <dbReference type="NCBI Taxonomy" id="48140"/>
    <lineage>
        <taxon>Eukaryota</taxon>
        <taxon>Fungi</taxon>
        <taxon>Dikarya</taxon>
        <taxon>Basidiomycota</taxon>
        <taxon>Agaricomycotina</taxon>
        <taxon>Agaricomycetes</taxon>
        <taxon>Polyporales</taxon>
        <taxon>Phanerochaetaceae</taxon>
        <taxon>Phanerochaete</taxon>
    </lineage>
</organism>
<protein>
    <submittedName>
        <fullName evidence="1">Uncharacterized protein</fullName>
    </submittedName>
</protein>
<gene>
    <name evidence="1" type="ORF">PsYK624_091800</name>
</gene>
<sequence length="151" mass="16822">MSGPVILTLGSWAEQHMREMMTAKTQSSFEDAFDAMVAPSATITVNGKHMTREQYKKMLWKEEANEANATITFRDMVEVPKSAKEIIQTGEVGMFFEANISWTRPIKETKIRSTMNMVVEESSRPAGDSMADGRLATVVNQVMTDVVGPEL</sequence>
<dbReference type="EMBL" id="BPQB01000029">
    <property type="protein sequence ID" value="GJE93021.1"/>
    <property type="molecule type" value="Genomic_DNA"/>
</dbReference>
<comment type="caution">
    <text evidence="1">The sequence shown here is derived from an EMBL/GenBank/DDBJ whole genome shotgun (WGS) entry which is preliminary data.</text>
</comment>
<dbReference type="AlphaFoldDB" id="A0A9P3GDQ0"/>
<reference evidence="1 2" key="1">
    <citation type="submission" date="2021-08" db="EMBL/GenBank/DDBJ databases">
        <title>Draft Genome Sequence of Phanerochaete sordida strain YK-624.</title>
        <authorList>
            <person name="Mori T."/>
            <person name="Dohra H."/>
            <person name="Suzuki T."/>
            <person name="Kawagishi H."/>
            <person name="Hirai H."/>
        </authorList>
    </citation>
    <scope>NUCLEOTIDE SEQUENCE [LARGE SCALE GENOMIC DNA]</scope>
    <source>
        <strain evidence="1 2">YK-624</strain>
    </source>
</reference>